<dbReference type="InterPro" id="IPR005913">
    <property type="entry name" value="dTDP_dehydrorham_reduct"/>
</dbReference>
<evidence type="ECO:0000256" key="2">
    <source>
        <dbReference type="ARBA" id="ARBA00010944"/>
    </source>
</evidence>
<evidence type="ECO:0000256" key="3">
    <source>
        <dbReference type="ARBA" id="ARBA00012929"/>
    </source>
</evidence>
<dbReference type="Gene3D" id="3.90.25.10">
    <property type="entry name" value="UDP-galactose 4-epimerase, domain 1"/>
    <property type="match status" value="1"/>
</dbReference>
<evidence type="ECO:0000256" key="4">
    <source>
        <dbReference type="ARBA" id="ARBA00017099"/>
    </source>
</evidence>
<dbReference type="InterPro" id="IPR029903">
    <property type="entry name" value="RmlD-like-bd"/>
</dbReference>
<dbReference type="NCBIfam" id="TIGR01214">
    <property type="entry name" value="rmlD"/>
    <property type="match status" value="1"/>
</dbReference>
<accession>A0A502GWN2</accession>
<dbReference type="EMBL" id="RCYZ01000005">
    <property type="protein sequence ID" value="TPG65386.1"/>
    <property type="molecule type" value="Genomic_DNA"/>
</dbReference>
<dbReference type="AlphaFoldDB" id="A0A502GWN2"/>
<dbReference type="EC" id="1.1.1.133" evidence="3 6"/>
<dbReference type="PANTHER" id="PTHR10491:SF4">
    <property type="entry name" value="METHIONINE ADENOSYLTRANSFERASE 2 SUBUNIT BETA"/>
    <property type="match status" value="1"/>
</dbReference>
<reference evidence="8 9" key="1">
    <citation type="journal article" date="2019" name="Environ. Microbiol.">
        <title>Species interactions and distinct microbial communities in high Arctic permafrost affected cryosols are associated with the CH4 and CO2 gas fluxes.</title>
        <authorList>
            <person name="Altshuler I."/>
            <person name="Hamel J."/>
            <person name="Turney S."/>
            <person name="Magnuson E."/>
            <person name="Levesque R."/>
            <person name="Greer C."/>
            <person name="Whyte L.G."/>
        </authorList>
    </citation>
    <scope>NUCLEOTIDE SEQUENCE [LARGE SCALE GENOMIC DNA]</scope>
    <source>
        <strain evidence="8 9">S9.2P</strain>
    </source>
</reference>
<evidence type="ECO:0000256" key="1">
    <source>
        <dbReference type="ARBA" id="ARBA00004781"/>
    </source>
</evidence>
<keyword evidence="6 8" id="KW-0560">Oxidoreductase</keyword>
<evidence type="ECO:0000313" key="8">
    <source>
        <dbReference type="EMBL" id="TPG65386.1"/>
    </source>
</evidence>
<name>A0A502GWN2_9BACT</name>
<dbReference type="Gene3D" id="3.40.50.720">
    <property type="entry name" value="NAD(P)-binding Rossmann-like Domain"/>
    <property type="match status" value="1"/>
</dbReference>
<dbReference type="PANTHER" id="PTHR10491">
    <property type="entry name" value="DTDP-4-DEHYDRORHAMNOSE REDUCTASE"/>
    <property type="match status" value="1"/>
</dbReference>
<dbReference type="OrthoDB" id="9801056at2"/>
<feature type="domain" description="RmlD-like substrate binding" evidence="7">
    <location>
        <begin position="9"/>
        <end position="263"/>
    </location>
</feature>
<comment type="pathway">
    <text evidence="1 6">Carbohydrate biosynthesis; dTDP-L-rhamnose biosynthesis.</text>
</comment>
<comment type="function">
    <text evidence="6">Catalyzes the reduction of dTDP-6-deoxy-L-lyxo-4-hexulose to yield dTDP-L-rhamnose.</text>
</comment>
<dbReference type="GO" id="GO:0019305">
    <property type="term" value="P:dTDP-rhamnose biosynthetic process"/>
    <property type="evidence" value="ECO:0007669"/>
    <property type="project" value="UniProtKB-UniPathway"/>
</dbReference>
<organism evidence="8 9">
    <name type="scientific">Hymenobacter nivis</name>
    <dbReference type="NCBI Taxonomy" id="1850093"/>
    <lineage>
        <taxon>Bacteria</taxon>
        <taxon>Pseudomonadati</taxon>
        <taxon>Bacteroidota</taxon>
        <taxon>Cytophagia</taxon>
        <taxon>Cytophagales</taxon>
        <taxon>Hymenobacteraceae</taxon>
        <taxon>Hymenobacter</taxon>
    </lineage>
</organism>
<evidence type="ECO:0000256" key="5">
    <source>
        <dbReference type="ARBA" id="ARBA00048200"/>
    </source>
</evidence>
<dbReference type="UniPathway" id="UPA00124"/>
<sequence>MSSATTQPVLITGGTGTLGQAFKRVCRIRGLHAVALNRAELDIADASAIAQALNRYQPWAVVNAAGYVRVDDAERDADRCYRENTTGPELLAAACAAQDVQLLTFSTDLVFDGQQTTPYLEDDAPRPLSVYGHSKLLAEQAVLAQLPSALVVRTSAFFSAWDEHNFVHHVLTAARRGEDFAAADDLLISPTYVPDLVNSSLDLLLDRARGLWHLANEGACTWAELARLALRVAGLDEAQVVPRPAASFGWIARRPRYSVLGSTHGLLLPSVESGLHRHLEDERLLQSANPPAVLVG</sequence>
<dbReference type="SUPFAM" id="SSF51735">
    <property type="entry name" value="NAD(P)-binding Rossmann-fold domains"/>
    <property type="match status" value="1"/>
</dbReference>
<comment type="similarity">
    <text evidence="2 6">Belongs to the dTDP-4-dehydrorhamnose reductase family.</text>
</comment>
<comment type="caution">
    <text evidence="8">The sequence shown here is derived from an EMBL/GenBank/DDBJ whole genome shotgun (WGS) entry which is preliminary data.</text>
</comment>
<comment type="catalytic activity">
    <reaction evidence="5">
        <text>dTDP-beta-L-rhamnose + NADP(+) = dTDP-4-dehydro-beta-L-rhamnose + NADPH + H(+)</text>
        <dbReference type="Rhea" id="RHEA:21796"/>
        <dbReference type="ChEBI" id="CHEBI:15378"/>
        <dbReference type="ChEBI" id="CHEBI:57510"/>
        <dbReference type="ChEBI" id="CHEBI:57783"/>
        <dbReference type="ChEBI" id="CHEBI:58349"/>
        <dbReference type="ChEBI" id="CHEBI:62830"/>
        <dbReference type="EC" id="1.1.1.133"/>
    </reaction>
</comment>
<keyword evidence="9" id="KW-1185">Reference proteome</keyword>
<proteinExistence type="inferred from homology"/>
<evidence type="ECO:0000259" key="7">
    <source>
        <dbReference type="Pfam" id="PF04321"/>
    </source>
</evidence>
<protein>
    <recommendedName>
        <fullName evidence="4 6">dTDP-4-dehydrorhamnose reductase</fullName>
        <ecNumber evidence="3 6">1.1.1.133</ecNumber>
    </recommendedName>
</protein>
<keyword evidence="6" id="KW-0521">NADP</keyword>
<dbReference type="RefSeq" id="WP_140467209.1">
    <property type="nucleotide sequence ID" value="NZ_RCYZ01000005.1"/>
</dbReference>
<evidence type="ECO:0000313" key="9">
    <source>
        <dbReference type="Proteomes" id="UP000317646"/>
    </source>
</evidence>
<dbReference type="Pfam" id="PF04321">
    <property type="entry name" value="RmlD_sub_bind"/>
    <property type="match status" value="1"/>
</dbReference>
<dbReference type="GO" id="GO:0008831">
    <property type="term" value="F:dTDP-4-dehydrorhamnose reductase activity"/>
    <property type="evidence" value="ECO:0007669"/>
    <property type="project" value="UniProtKB-EC"/>
</dbReference>
<dbReference type="CDD" id="cd05254">
    <property type="entry name" value="dTDP_HR_like_SDR_e"/>
    <property type="match status" value="1"/>
</dbReference>
<evidence type="ECO:0000256" key="6">
    <source>
        <dbReference type="RuleBase" id="RU364082"/>
    </source>
</evidence>
<dbReference type="Proteomes" id="UP000317646">
    <property type="component" value="Unassembled WGS sequence"/>
</dbReference>
<gene>
    <name evidence="8" type="primary">rfbD</name>
    <name evidence="8" type="ORF">EAH73_12985</name>
</gene>
<dbReference type="InterPro" id="IPR036291">
    <property type="entry name" value="NAD(P)-bd_dom_sf"/>
</dbReference>